<feature type="compositionally biased region" description="Basic and acidic residues" evidence="1">
    <location>
        <begin position="87"/>
        <end position="97"/>
    </location>
</feature>
<dbReference type="Proteomes" id="UP001556653">
    <property type="component" value="Unassembled WGS sequence"/>
</dbReference>
<reference evidence="2 3" key="1">
    <citation type="submission" date="2024-02" db="EMBL/GenBank/DDBJ databases">
        <title>New especies of Spiribacter isolated from saline water.</title>
        <authorList>
            <person name="Leon M.J."/>
            <person name="De La Haba R."/>
            <person name="Sanchez-Porro C."/>
            <person name="Ventosa A."/>
        </authorList>
    </citation>
    <scope>NUCLEOTIDE SEQUENCE [LARGE SCALE GENOMIC DNA]</scope>
    <source>
        <strain evidence="3">ag22IC4-227</strain>
    </source>
</reference>
<accession>A0ABV3S7I9</accession>
<sequence>MSTTNRQGKSNPLHAILASDRMTRLGYSLEEVNAYLRETPFDELVQSNFEALEARFAAEAAGDSEEARERRELAEAIMRSSAGPSDAESKDDGDDKD</sequence>
<evidence type="ECO:0000313" key="2">
    <source>
        <dbReference type="EMBL" id="MEX0386005.1"/>
    </source>
</evidence>
<organism evidence="2 3">
    <name type="scientific">Spiribacter onubensis</name>
    <dbReference type="NCBI Taxonomy" id="3122420"/>
    <lineage>
        <taxon>Bacteria</taxon>
        <taxon>Pseudomonadati</taxon>
        <taxon>Pseudomonadota</taxon>
        <taxon>Gammaproteobacteria</taxon>
        <taxon>Chromatiales</taxon>
        <taxon>Ectothiorhodospiraceae</taxon>
        <taxon>Spiribacter</taxon>
    </lineage>
</organism>
<evidence type="ECO:0000256" key="1">
    <source>
        <dbReference type="SAM" id="MobiDB-lite"/>
    </source>
</evidence>
<gene>
    <name evidence="2" type="ORF">V6X64_03215</name>
</gene>
<comment type="caution">
    <text evidence="2">The sequence shown here is derived from an EMBL/GenBank/DDBJ whole genome shotgun (WGS) entry which is preliminary data.</text>
</comment>
<feature type="region of interest" description="Disordered" evidence="1">
    <location>
        <begin position="59"/>
        <end position="97"/>
    </location>
</feature>
<proteinExistence type="predicted"/>
<dbReference type="RefSeq" id="WP_367966486.1">
    <property type="nucleotide sequence ID" value="NZ_JBAKFI010000004.1"/>
</dbReference>
<keyword evidence="3" id="KW-1185">Reference proteome</keyword>
<protein>
    <submittedName>
        <fullName evidence="2">Uncharacterized protein</fullName>
    </submittedName>
</protein>
<dbReference type="EMBL" id="JBAKFJ010000001">
    <property type="protein sequence ID" value="MEX0386005.1"/>
    <property type="molecule type" value="Genomic_DNA"/>
</dbReference>
<feature type="compositionally biased region" description="Basic and acidic residues" evidence="1">
    <location>
        <begin position="65"/>
        <end position="74"/>
    </location>
</feature>
<name>A0ABV3S7I9_9GAMM</name>
<evidence type="ECO:0000313" key="3">
    <source>
        <dbReference type="Proteomes" id="UP001556653"/>
    </source>
</evidence>